<keyword evidence="1" id="KW-0472">Membrane</keyword>
<organism evidence="2 3">
    <name type="scientific">Arthrobotrys flagrans</name>
    <name type="common">Nematode-trapping fungus</name>
    <name type="synonym">Trichothecium flagrans</name>
    <dbReference type="NCBI Taxonomy" id="97331"/>
    <lineage>
        <taxon>Eukaryota</taxon>
        <taxon>Fungi</taxon>
        <taxon>Dikarya</taxon>
        <taxon>Ascomycota</taxon>
        <taxon>Pezizomycotina</taxon>
        <taxon>Orbiliomycetes</taxon>
        <taxon>Orbiliales</taxon>
        <taxon>Orbiliaceae</taxon>
        <taxon>Arthrobotrys</taxon>
    </lineage>
</organism>
<dbReference type="OrthoDB" id="5207033at2759"/>
<keyword evidence="1" id="KW-1133">Transmembrane helix</keyword>
<dbReference type="EMBL" id="SAEB01000001">
    <property type="protein sequence ID" value="RVD89620.1"/>
    <property type="molecule type" value="Genomic_DNA"/>
</dbReference>
<dbReference type="RefSeq" id="XP_067495164.1">
    <property type="nucleotide sequence ID" value="XM_067635569.1"/>
</dbReference>
<dbReference type="GeneID" id="93582930"/>
<feature type="transmembrane region" description="Helical" evidence="1">
    <location>
        <begin position="398"/>
        <end position="417"/>
    </location>
</feature>
<dbReference type="VEuPathDB" id="FungiDB:DFL_000619"/>
<evidence type="ECO:0000313" key="2">
    <source>
        <dbReference type="EMBL" id="RVD89620.1"/>
    </source>
</evidence>
<evidence type="ECO:0000313" key="3">
    <source>
        <dbReference type="Proteomes" id="UP000283090"/>
    </source>
</evidence>
<comment type="caution">
    <text evidence="2">The sequence shown here is derived from an EMBL/GenBank/DDBJ whole genome shotgun (WGS) entry which is preliminary data.</text>
</comment>
<evidence type="ECO:0000256" key="1">
    <source>
        <dbReference type="SAM" id="Phobius"/>
    </source>
</evidence>
<sequence length="455" mass="51523">MSIVNIIEDLNPWDKKLHGLFQRQSTEKLTLIFTTRENLDKNSRLRNELFQRYSVPEYIWAKVCLRLQGYFGAEDIFSEDGSTVESHVTWFHFEIKYPFRLPKNKDRAVAEHQPPTPAQKDGKKPAGYAWYKMGVVTSWKAPDQHTIIFFDAEDSPAVGVRNELKCNCENVKVEPALRNPYWAHQFLLGPILACYDEAVWNLRDHVKALEQGRREGKHTVTNSLDSNDRDLNESSTTFNALHEILRHALHKTEILGVAIQTLNSICARKKIFEEERYSAETVAKEETVQNMVITKRCARKIAVYLDFQLSIVRSLEARARANEARIRSEITLAFSTVAQLDSRVQAEIGHAARADSYTMVKIAAVTMLFLPPSFIAAIFSTTFFEFTPPEGEKVSKDFWVFWAVSIPLTIIVFVGLYPGNRGLSVRKHISSAAHHKATTVGPTVASPAAPAANMV</sequence>
<dbReference type="AlphaFoldDB" id="A0A437AFH1"/>
<keyword evidence="1" id="KW-0812">Transmembrane</keyword>
<proteinExistence type="predicted"/>
<dbReference type="STRING" id="97331.A0A437AFH1"/>
<feature type="transmembrane region" description="Helical" evidence="1">
    <location>
        <begin position="362"/>
        <end position="386"/>
    </location>
</feature>
<dbReference type="Proteomes" id="UP000283090">
    <property type="component" value="Unassembled WGS sequence"/>
</dbReference>
<dbReference type="Gene3D" id="1.20.58.340">
    <property type="entry name" value="Magnesium transport protein CorA, transmembrane region"/>
    <property type="match status" value="1"/>
</dbReference>
<protein>
    <submittedName>
        <fullName evidence="2">Uncharacterized protein</fullName>
    </submittedName>
</protein>
<accession>A0A437AFH1</accession>
<name>A0A437AFH1_ARTFL</name>
<gene>
    <name evidence="2" type="ORF">DFL_000619</name>
</gene>
<keyword evidence="3" id="KW-1185">Reference proteome</keyword>
<reference evidence="2 3" key="1">
    <citation type="submission" date="2019-01" db="EMBL/GenBank/DDBJ databases">
        <title>Intercellular communication is required for trap formation in the nematode-trapping fungus Duddingtonia flagrans.</title>
        <authorList>
            <person name="Youssar L."/>
            <person name="Wernet V."/>
            <person name="Hensel N."/>
            <person name="Hildebrandt H.-G."/>
            <person name="Fischer R."/>
        </authorList>
    </citation>
    <scope>NUCLEOTIDE SEQUENCE [LARGE SCALE GENOMIC DNA]</scope>
    <source>
        <strain evidence="2 3">CBS H-5679</strain>
    </source>
</reference>